<keyword evidence="2" id="KW-1185">Reference proteome</keyword>
<dbReference type="AlphaFoldDB" id="A0A1I2BJH2"/>
<dbReference type="EMBL" id="FONY01000003">
    <property type="protein sequence ID" value="SFE56332.1"/>
    <property type="molecule type" value="Genomic_DNA"/>
</dbReference>
<name>A0A1I2BJH2_9BACT</name>
<protein>
    <submittedName>
        <fullName evidence="1">Uncharacterized protein</fullName>
    </submittedName>
</protein>
<sequence>MPNLLEILLVLAPEVSVANIAKLSDIITTIFRFSVPVTTRAIGRFGSLSTGSNDEILLNFVKLRTINIE</sequence>
<organism evidence="1 2">
    <name type="scientific">Thermoflexibacter ruber</name>
    <dbReference type="NCBI Taxonomy" id="1003"/>
    <lineage>
        <taxon>Bacteria</taxon>
        <taxon>Pseudomonadati</taxon>
        <taxon>Bacteroidota</taxon>
        <taxon>Cytophagia</taxon>
        <taxon>Cytophagales</taxon>
        <taxon>Thermoflexibacteraceae</taxon>
        <taxon>Thermoflexibacter</taxon>
    </lineage>
</organism>
<dbReference type="STRING" id="1003.SAMN04488541_100342"/>
<accession>A0A1I2BJH2</accession>
<gene>
    <name evidence="1" type="ORF">SAMN04488541_100342</name>
</gene>
<evidence type="ECO:0000313" key="1">
    <source>
        <dbReference type="EMBL" id="SFE56332.1"/>
    </source>
</evidence>
<reference evidence="1 2" key="1">
    <citation type="submission" date="2016-10" db="EMBL/GenBank/DDBJ databases">
        <authorList>
            <person name="de Groot N.N."/>
        </authorList>
    </citation>
    <scope>NUCLEOTIDE SEQUENCE [LARGE SCALE GENOMIC DNA]</scope>
    <source>
        <strain>GEY</strain>
        <strain evidence="2">DSM 9560</strain>
    </source>
</reference>
<dbReference type="RefSeq" id="WP_143090764.1">
    <property type="nucleotide sequence ID" value="NZ_FONY01000003.1"/>
</dbReference>
<proteinExistence type="predicted"/>
<dbReference type="Proteomes" id="UP000199513">
    <property type="component" value="Unassembled WGS sequence"/>
</dbReference>
<evidence type="ECO:0000313" key="2">
    <source>
        <dbReference type="Proteomes" id="UP000199513"/>
    </source>
</evidence>